<organism evidence="2 3">
    <name type="scientific">Herbiconiux ginsengi</name>
    <dbReference type="NCBI Taxonomy" id="381665"/>
    <lineage>
        <taxon>Bacteria</taxon>
        <taxon>Bacillati</taxon>
        <taxon>Actinomycetota</taxon>
        <taxon>Actinomycetes</taxon>
        <taxon>Micrococcales</taxon>
        <taxon>Microbacteriaceae</taxon>
        <taxon>Herbiconiux</taxon>
    </lineage>
</organism>
<keyword evidence="3" id="KW-1185">Reference proteome</keyword>
<dbReference type="STRING" id="381665.SAMN05216554_0051"/>
<feature type="compositionally biased region" description="Low complexity" evidence="1">
    <location>
        <begin position="61"/>
        <end position="72"/>
    </location>
</feature>
<evidence type="ECO:0000313" key="3">
    <source>
        <dbReference type="Proteomes" id="UP000198891"/>
    </source>
</evidence>
<dbReference type="Proteomes" id="UP000198891">
    <property type="component" value="Unassembled WGS sequence"/>
</dbReference>
<dbReference type="Gene3D" id="6.10.180.30">
    <property type="match status" value="1"/>
</dbReference>
<feature type="region of interest" description="Disordered" evidence="1">
    <location>
        <begin position="1"/>
        <end position="72"/>
    </location>
</feature>
<dbReference type="EMBL" id="FNPZ01000010">
    <property type="protein sequence ID" value="SDZ56554.1"/>
    <property type="molecule type" value="Genomic_DNA"/>
</dbReference>
<protein>
    <recommendedName>
        <fullName evidence="4">Centromere-binding protein ParB C-terminal domain-containing protein</fullName>
    </recommendedName>
</protein>
<accession>A0A1H3U202</accession>
<feature type="region of interest" description="Disordered" evidence="1">
    <location>
        <begin position="124"/>
        <end position="144"/>
    </location>
</feature>
<name>A0A1H3U202_9MICO</name>
<gene>
    <name evidence="2" type="ORF">SAMN05216554_0051</name>
</gene>
<reference evidence="2 3" key="1">
    <citation type="submission" date="2016-10" db="EMBL/GenBank/DDBJ databases">
        <authorList>
            <person name="de Groot N.N."/>
        </authorList>
    </citation>
    <scope>NUCLEOTIDE SEQUENCE [LARGE SCALE GENOMIC DNA]</scope>
    <source>
        <strain evidence="2 3">CGMCC 4.3491</strain>
    </source>
</reference>
<sequence>MSQPQRRRPGSASPIKLVPTVEPVQTPTVTAPEAPVEASAVAPQPSKPAGRKPLKSPPATAPTATKDAADVKTPVTVTIHRSVKKTAETAVLRTAGFPNGYPSFSALVEGAIQRELQRLADEYNGGEAFTPNGGSFRQGRPFSS</sequence>
<evidence type="ECO:0000256" key="1">
    <source>
        <dbReference type="SAM" id="MobiDB-lite"/>
    </source>
</evidence>
<dbReference type="AlphaFoldDB" id="A0A1H3U202"/>
<feature type="compositionally biased region" description="Low complexity" evidence="1">
    <location>
        <begin position="18"/>
        <end position="44"/>
    </location>
</feature>
<evidence type="ECO:0000313" key="2">
    <source>
        <dbReference type="EMBL" id="SDZ56554.1"/>
    </source>
</evidence>
<proteinExistence type="predicted"/>
<evidence type="ECO:0008006" key="4">
    <source>
        <dbReference type="Google" id="ProtNLM"/>
    </source>
</evidence>